<keyword evidence="1" id="KW-1133">Transmembrane helix</keyword>
<keyword evidence="3" id="KW-1185">Reference proteome</keyword>
<comment type="caution">
    <text evidence="2">The sequence shown here is derived from an EMBL/GenBank/DDBJ whole genome shotgun (WGS) entry which is preliminary data.</text>
</comment>
<proteinExistence type="predicted"/>
<name>A0A368GV88_ANCCA</name>
<dbReference type="Proteomes" id="UP000252519">
    <property type="component" value="Unassembled WGS sequence"/>
</dbReference>
<evidence type="ECO:0000313" key="2">
    <source>
        <dbReference type="EMBL" id="RCN48283.1"/>
    </source>
</evidence>
<feature type="transmembrane region" description="Helical" evidence="1">
    <location>
        <begin position="12"/>
        <end position="32"/>
    </location>
</feature>
<dbReference type="OrthoDB" id="2156623at2759"/>
<gene>
    <name evidence="2" type="ORF">ANCCAN_05698</name>
</gene>
<organism evidence="2 3">
    <name type="scientific">Ancylostoma caninum</name>
    <name type="common">Dog hookworm</name>
    <dbReference type="NCBI Taxonomy" id="29170"/>
    <lineage>
        <taxon>Eukaryota</taxon>
        <taxon>Metazoa</taxon>
        <taxon>Ecdysozoa</taxon>
        <taxon>Nematoda</taxon>
        <taxon>Chromadorea</taxon>
        <taxon>Rhabditida</taxon>
        <taxon>Rhabditina</taxon>
        <taxon>Rhabditomorpha</taxon>
        <taxon>Strongyloidea</taxon>
        <taxon>Ancylostomatidae</taxon>
        <taxon>Ancylostomatinae</taxon>
        <taxon>Ancylostoma</taxon>
    </lineage>
</organism>
<protein>
    <submittedName>
        <fullName evidence="2">Uncharacterized protein</fullName>
    </submittedName>
</protein>
<dbReference type="STRING" id="29170.A0A368GV88"/>
<dbReference type="EMBL" id="JOJR01000049">
    <property type="protein sequence ID" value="RCN48283.1"/>
    <property type="molecule type" value="Genomic_DNA"/>
</dbReference>
<evidence type="ECO:0000313" key="3">
    <source>
        <dbReference type="Proteomes" id="UP000252519"/>
    </source>
</evidence>
<reference evidence="2 3" key="1">
    <citation type="submission" date="2014-10" db="EMBL/GenBank/DDBJ databases">
        <title>Draft genome of the hookworm Ancylostoma caninum.</title>
        <authorList>
            <person name="Mitreva M."/>
        </authorList>
    </citation>
    <scope>NUCLEOTIDE SEQUENCE [LARGE SCALE GENOMIC DNA]</scope>
    <source>
        <strain evidence="2 3">Baltimore</strain>
    </source>
</reference>
<keyword evidence="1" id="KW-0812">Transmembrane</keyword>
<keyword evidence="1" id="KW-0472">Membrane</keyword>
<evidence type="ECO:0000256" key="1">
    <source>
        <dbReference type="SAM" id="Phobius"/>
    </source>
</evidence>
<dbReference type="Gene3D" id="3.30.200.20">
    <property type="entry name" value="Phosphorylase Kinase, domain 1"/>
    <property type="match status" value="1"/>
</dbReference>
<sequence length="145" mass="15771">MLLLHDAKVSVVLLYNVLTFCNGFAFIVMGVMSTHKHTCICFVVSRTGLSNGEKSAVGMAEAEDSGGVGRLSQLEANYLNGPSKSSTALSFEALLDTLICLYDECCSSTLRKEKCVAEFVESDSLVARSKFYILYKECKTGQCPD</sequence>
<dbReference type="AlphaFoldDB" id="A0A368GV88"/>
<accession>A0A368GV88</accession>